<accession>A0A815JDG7</accession>
<dbReference type="OrthoDB" id="273147at2759"/>
<dbReference type="PROSITE" id="PS50293">
    <property type="entry name" value="TPR_REGION"/>
    <property type="match status" value="1"/>
</dbReference>
<feature type="repeat" description="TPR" evidence="3">
    <location>
        <begin position="519"/>
        <end position="552"/>
    </location>
</feature>
<feature type="repeat" description="TPR" evidence="3">
    <location>
        <begin position="477"/>
        <end position="510"/>
    </location>
</feature>
<dbReference type="InterPro" id="IPR003540">
    <property type="entry name" value="ADP-ribosyltransferase"/>
</dbReference>
<dbReference type="SMART" id="SM00028">
    <property type="entry name" value="TPR"/>
    <property type="match status" value="13"/>
</dbReference>
<feature type="repeat" description="TPR" evidence="3">
    <location>
        <begin position="729"/>
        <end position="762"/>
    </location>
</feature>
<reference evidence="5" key="1">
    <citation type="submission" date="2021-02" db="EMBL/GenBank/DDBJ databases">
        <authorList>
            <person name="Nowell W R."/>
        </authorList>
    </citation>
    <scope>NUCLEOTIDE SEQUENCE</scope>
</reference>
<dbReference type="Pfam" id="PF13374">
    <property type="entry name" value="TPR_10"/>
    <property type="match status" value="1"/>
</dbReference>
<dbReference type="Pfam" id="PF03496">
    <property type="entry name" value="ADPrib_exo_Tox"/>
    <property type="match status" value="1"/>
</dbReference>
<feature type="repeat" description="TPR" evidence="3">
    <location>
        <begin position="687"/>
        <end position="720"/>
    </location>
</feature>
<keyword evidence="2 3" id="KW-0802">TPR repeat</keyword>
<comment type="caution">
    <text evidence="5">The sequence shown here is derived from an EMBL/GenBank/DDBJ whole genome shotgun (WGS) entry which is preliminary data.</text>
</comment>
<feature type="repeat" description="TPR" evidence="3">
    <location>
        <begin position="958"/>
        <end position="991"/>
    </location>
</feature>
<feature type="repeat" description="TPR" evidence="3">
    <location>
        <begin position="813"/>
        <end position="846"/>
    </location>
</feature>
<dbReference type="PROSITE" id="PS50005">
    <property type="entry name" value="TPR"/>
    <property type="match status" value="11"/>
</dbReference>
<dbReference type="Proteomes" id="UP000681722">
    <property type="component" value="Unassembled WGS sequence"/>
</dbReference>
<protein>
    <recommendedName>
        <fullName evidence="4">ADP ribosyltransferase domain-containing protein</fullName>
    </recommendedName>
</protein>
<feature type="repeat" description="TPR" evidence="3">
    <location>
        <begin position="855"/>
        <end position="888"/>
    </location>
</feature>
<evidence type="ECO:0000256" key="2">
    <source>
        <dbReference type="ARBA" id="ARBA00022803"/>
    </source>
</evidence>
<feature type="repeat" description="TPR" evidence="3">
    <location>
        <begin position="561"/>
        <end position="594"/>
    </location>
</feature>
<dbReference type="SUPFAM" id="SSF81901">
    <property type="entry name" value="HCP-like"/>
    <property type="match status" value="1"/>
</dbReference>
<feature type="repeat" description="TPR" evidence="3">
    <location>
        <begin position="897"/>
        <end position="930"/>
    </location>
</feature>
<keyword evidence="1" id="KW-0677">Repeat</keyword>
<evidence type="ECO:0000259" key="4">
    <source>
        <dbReference type="Pfam" id="PF03496"/>
    </source>
</evidence>
<dbReference type="PANTHER" id="PTHR45641:SF1">
    <property type="entry name" value="AAA+ ATPASE DOMAIN-CONTAINING PROTEIN"/>
    <property type="match status" value="1"/>
</dbReference>
<evidence type="ECO:0000313" key="6">
    <source>
        <dbReference type="EMBL" id="CAF4274837.1"/>
    </source>
</evidence>
<feature type="repeat" description="TPR" evidence="3">
    <location>
        <begin position="645"/>
        <end position="678"/>
    </location>
</feature>
<dbReference type="EMBL" id="CAJOBC010081170">
    <property type="protein sequence ID" value="CAF4274837.1"/>
    <property type="molecule type" value="Genomic_DNA"/>
</dbReference>
<feature type="repeat" description="TPR" evidence="3">
    <location>
        <begin position="434"/>
        <end position="467"/>
    </location>
</feature>
<dbReference type="Gene3D" id="1.25.40.10">
    <property type="entry name" value="Tetratricopeptide repeat domain"/>
    <property type="match status" value="5"/>
</dbReference>
<dbReference type="EMBL" id="CAJNOQ010016419">
    <property type="protein sequence ID" value="CAF1380610.1"/>
    <property type="molecule type" value="Genomic_DNA"/>
</dbReference>
<evidence type="ECO:0000256" key="3">
    <source>
        <dbReference type="PROSITE-ProRule" id="PRU00339"/>
    </source>
</evidence>
<dbReference type="GO" id="GO:0005576">
    <property type="term" value="C:extracellular region"/>
    <property type="evidence" value="ECO:0007669"/>
    <property type="project" value="InterPro"/>
</dbReference>
<evidence type="ECO:0000313" key="5">
    <source>
        <dbReference type="EMBL" id="CAF1380610.1"/>
    </source>
</evidence>
<dbReference type="AlphaFoldDB" id="A0A815JDG7"/>
<sequence>MEEKNFKITSISKSKQSDTISKLSSDTVDQVATQEHPANKSILSRHQQLSIVENFLIIWLDSNIDESNEVYKHSIIQLRSIVDSIKIFTDPNHCIDYLTKIENVKVFMIVSDILSQIIVPLIEDIPQLHSIYVFCNQQTSHTQCKKVKGVFDQIEFICDALTRDIHQSKIDLTSISIVPPTVSPNLDELDQSFMYSQLIKEIIFEIKYDEKAKEDCVLVFRTHYPGNHIYSNTIDQFERDYELHSPIWWYTKESFVYSLINKALRTQDTEIIIKMGFFIKDLHRQIEQLYSENDRTTKIIVYRGQGMVNVDFEKMMTSKGGLIFFNNFLSTSTAREVSFAFAESVRDNPDLIGILFKIEIDSSISSVPFASLNNISYYSDLEEEILFSMHSIFRIGETEQIEDRLWQINLVLTDDNDQQLKRLTDYIRDEIGGGNGWHRLGVLMNKMGKFEKALKIYNIILETRSNVNNKEMNAWLAIIYNNIATAHDAMGNYSIALSYYEKTLEIQLNILPPNHSKLATTYSNMAQVLNSMGSYTTALSYHEKALKIQQKSLSLDHPDLIPTYNNIGELHRSMGDYSVALSYYEKTLTIQQKFLPPNHPSLAITYNNTAVTLNFMGEYLAALSYYKKTLEINQKTLPSDHPELVGVHNNIGETHRSMGDFSSALLSYQKALDIQQLSLPLNQSNLATIFNNIGVVYHLMGDNSIALSHHEKALAIRKKSLPSNHPLLAITYNNIGIVHQSIEDYSTALVHYEKALEIQQKSHSFDHPELTATYNNICMAHKTMGNYTTALSYLEKTLAIQQKSLPSSHPSLATTYNNIATVHELMGDCSTALSYYEKSLDIRQKCLPPNHSQLASIYNNLGEVYRSTGNFSNALSYYEKASEIQQRSLKPDHPSLAITYNNIAATHDSMGNYSIALSYYAKTLEIELKSLSPNHLELTTTYNNIGEISLPPDDIQLATTYSNMGIARDSQEDYPTALTYYEKALEIQQKSLSPNHPSLVTIYALEHLGRFTDAVEHAERAVEIVSLTLGTDHIE</sequence>
<dbReference type="SUPFAM" id="SSF48452">
    <property type="entry name" value="TPR-like"/>
    <property type="match status" value="2"/>
</dbReference>
<feature type="non-terminal residue" evidence="5">
    <location>
        <position position="1"/>
    </location>
</feature>
<proteinExistence type="predicted"/>
<dbReference type="Proteomes" id="UP000663829">
    <property type="component" value="Unassembled WGS sequence"/>
</dbReference>
<feature type="domain" description="ADP ribosyltransferase" evidence="4">
    <location>
        <begin position="250"/>
        <end position="402"/>
    </location>
</feature>
<dbReference type="PROSITE" id="PS51996">
    <property type="entry name" value="TR_MART"/>
    <property type="match status" value="1"/>
</dbReference>
<dbReference type="Gene3D" id="3.90.176.10">
    <property type="entry name" value="Toxin ADP-ribosyltransferase, Chain A, domain 1"/>
    <property type="match status" value="1"/>
</dbReference>
<dbReference type="InterPro" id="IPR011990">
    <property type="entry name" value="TPR-like_helical_dom_sf"/>
</dbReference>
<dbReference type="SUPFAM" id="SSF56399">
    <property type="entry name" value="ADP-ribosylation"/>
    <property type="match status" value="1"/>
</dbReference>
<dbReference type="InterPro" id="IPR019734">
    <property type="entry name" value="TPR_rpt"/>
</dbReference>
<name>A0A815JDG7_9BILA</name>
<dbReference type="PANTHER" id="PTHR45641">
    <property type="entry name" value="TETRATRICOPEPTIDE REPEAT PROTEIN (AFU_ORTHOLOGUE AFUA_6G03870)"/>
    <property type="match status" value="1"/>
</dbReference>
<organism evidence="5 7">
    <name type="scientific">Didymodactylos carnosus</name>
    <dbReference type="NCBI Taxonomy" id="1234261"/>
    <lineage>
        <taxon>Eukaryota</taxon>
        <taxon>Metazoa</taxon>
        <taxon>Spiralia</taxon>
        <taxon>Gnathifera</taxon>
        <taxon>Rotifera</taxon>
        <taxon>Eurotatoria</taxon>
        <taxon>Bdelloidea</taxon>
        <taxon>Philodinida</taxon>
        <taxon>Philodinidae</taxon>
        <taxon>Didymodactylos</taxon>
    </lineage>
</organism>
<gene>
    <name evidence="5" type="ORF">GPM918_LOCUS32309</name>
    <name evidence="6" type="ORF">SRO942_LOCUS32973</name>
</gene>
<dbReference type="Pfam" id="PF13424">
    <property type="entry name" value="TPR_12"/>
    <property type="match status" value="7"/>
</dbReference>
<evidence type="ECO:0000313" key="7">
    <source>
        <dbReference type="Proteomes" id="UP000663829"/>
    </source>
</evidence>
<evidence type="ECO:0000256" key="1">
    <source>
        <dbReference type="ARBA" id="ARBA00022737"/>
    </source>
</evidence>
<keyword evidence="7" id="KW-1185">Reference proteome</keyword>